<feature type="domain" description="Histidine kinase" evidence="16">
    <location>
        <begin position="245"/>
        <end position="459"/>
    </location>
</feature>
<dbReference type="Gene3D" id="3.30.565.10">
    <property type="entry name" value="Histidine kinase-like ATPase, C-terminal domain"/>
    <property type="match status" value="1"/>
</dbReference>
<dbReference type="EMBL" id="CADIKK010000009">
    <property type="protein sequence ID" value="CAB3786205.1"/>
    <property type="molecule type" value="Genomic_DNA"/>
</dbReference>
<reference evidence="18 19" key="1">
    <citation type="submission" date="2020-04" db="EMBL/GenBank/DDBJ databases">
        <authorList>
            <person name="De Canck E."/>
        </authorList>
    </citation>
    <scope>NUCLEOTIDE SEQUENCE [LARGE SCALE GENOMIC DNA]</scope>
    <source>
        <strain evidence="18 19">LMG 28614</strain>
    </source>
</reference>
<dbReference type="AlphaFoldDB" id="A0A6S7BC87"/>
<evidence type="ECO:0000256" key="8">
    <source>
        <dbReference type="ARBA" id="ARBA00022692"/>
    </source>
</evidence>
<dbReference type="Gene3D" id="6.10.340.10">
    <property type="match status" value="1"/>
</dbReference>
<dbReference type="SUPFAM" id="SSF55874">
    <property type="entry name" value="ATPase domain of HSP90 chaperone/DNA topoisomerase II/histidine kinase"/>
    <property type="match status" value="1"/>
</dbReference>
<dbReference type="GO" id="GO:0000155">
    <property type="term" value="F:phosphorelay sensor kinase activity"/>
    <property type="evidence" value="ECO:0007669"/>
    <property type="project" value="InterPro"/>
</dbReference>
<dbReference type="SMART" id="SM00304">
    <property type="entry name" value="HAMP"/>
    <property type="match status" value="1"/>
</dbReference>
<dbReference type="Proteomes" id="UP000494365">
    <property type="component" value="Unassembled WGS sequence"/>
</dbReference>
<dbReference type="InterPro" id="IPR005467">
    <property type="entry name" value="His_kinase_dom"/>
</dbReference>
<organism evidence="18 19">
    <name type="scientific">Paraburkholderia ultramafica</name>
    <dbReference type="NCBI Taxonomy" id="1544867"/>
    <lineage>
        <taxon>Bacteria</taxon>
        <taxon>Pseudomonadati</taxon>
        <taxon>Pseudomonadota</taxon>
        <taxon>Betaproteobacteria</taxon>
        <taxon>Burkholderiales</taxon>
        <taxon>Burkholderiaceae</taxon>
        <taxon>Paraburkholderia</taxon>
    </lineage>
</organism>
<keyword evidence="6" id="KW-0597">Phosphoprotein</keyword>
<keyword evidence="13 15" id="KW-0902">Two-component regulatory system</keyword>
<comment type="catalytic activity">
    <reaction evidence="1 15">
        <text>ATP + protein L-histidine = ADP + protein N-phospho-L-histidine.</text>
        <dbReference type="EC" id="2.7.13.3"/>
    </reaction>
</comment>
<dbReference type="PANTHER" id="PTHR45436:SF15">
    <property type="entry name" value="SENSOR HISTIDINE KINASE CUSS"/>
    <property type="match status" value="1"/>
</dbReference>
<evidence type="ECO:0000256" key="2">
    <source>
        <dbReference type="ARBA" id="ARBA00004141"/>
    </source>
</evidence>
<dbReference type="SMART" id="SM00387">
    <property type="entry name" value="HATPase_c"/>
    <property type="match status" value="1"/>
</dbReference>
<comment type="function">
    <text evidence="15">Member of a two-component regulatory system.</text>
</comment>
<evidence type="ECO:0000256" key="9">
    <source>
        <dbReference type="ARBA" id="ARBA00022741"/>
    </source>
</evidence>
<comment type="subcellular location">
    <subcellularLocation>
        <location evidence="3 15">Cell inner membrane</location>
    </subcellularLocation>
    <subcellularLocation>
        <location evidence="2">Membrane</location>
        <topology evidence="2">Multi-pass membrane protein</topology>
    </subcellularLocation>
</comment>
<dbReference type="CDD" id="cd06225">
    <property type="entry name" value="HAMP"/>
    <property type="match status" value="1"/>
</dbReference>
<evidence type="ECO:0000256" key="12">
    <source>
        <dbReference type="ARBA" id="ARBA00022989"/>
    </source>
</evidence>
<dbReference type="InterPro" id="IPR050428">
    <property type="entry name" value="TCS_sensor_his_kinase"/>
</dbReference>
<keyword evidence="5 15" id="KW-0997">Cell inner membrane</keyword>
<dbReference type="SUPFAM" id="SSF47384">
    <property type="entry name" value="Homodimeric domain of signal transducing histidine kinase"/>
    <property type="match status" value="1"/>
</dbReference>
<keyword evidence="10 15" id="KW-0418">Kinase</keyword>
<evidence type="ECO:0000313" key="18">
    <source>
        <dbReference type="EMBL" id="CAB3786205.1"/>
    </source>
</evidence>
<dbReference type="InterPro" id="IPR003661">
    <property type="entry name" value="HisK_dim/P_dom"/>
</dbReference>
<evidence type="ECO:0000259" key="16">
    <source>
        <dbReference type="PROSITE" id="PS50109"/>
    </source>
</evidence>
<dbReference type="PANTHER" id="PTHR45436">
    <property type="entry name" value="SENSOR HISTIDINE KINASE YKOH"/>
    <property type="match status" value="1"/>
</dbReference>
<dbReference type="GO" id="GO:0005886">
    <property type="term" value="C:plasma membrane"/>
    <property type="evidence" value="ECO:0007669"/>
    <property type="project" value="UniProtKB-SubCell"/>
</dbReference>
<dbReference type="Pfam" id="PF00672">
    <property type="entry name" value="HAMP"/>
    <property type="match status" value="1"/>
</dbReference>
<gene>
    <name evidence="18" type="primary">czcS_1</name>
    <name evidence="18" type="ORF">LMG28614_02253</name>
</gene>
<evidence type="ECO:0000256" key="15">
    <source>
        <dbReference type="RuleBase" id="RU364088"/>
    </source>
</evidence>
<evidence type="ECO:0000256" key="14">
    <source>
        <dbReference type="ARBA" id="ARBA00023136"/>
    </source>
</evidence>
<keyword evidence="19" id="KW-1185">Reference proteome</keyword>
<dbReference type="InterPro" id="IPR006290">
    <property type="entry name" value="CztS_silS_copS"/>
</dbReference>
<evidence type="ECO:0000256" key="4">
    <source>
        <dbReference type="ARBA" id="ARBA00022475"/>
    </source>
</evidence>
<name>A0A6S7BC87_9BURK</name>
<proteinExistence type="predicted"/>
<dbReference type="CDD" id="cd00082">
    <property type="entry name" value="HisKA"/>
    <property type="match status" value="1"/>
</dbReference>
<dbReference type="EC" id="2.7.13.3" evidence="15"/>
<evidence type="ECO:0000256" key="7">
    <source>
        <dbReference type="ARBA" id="ARBA00022679"/>
    </source>
</evidence>
<evidence type="ECO:0000259" key="17">
    <source>
        <dbReference type="PROSITE" id="PS50885"/>
    </source>
</evidence>
<protein>
    <recommendedName>
        <fullName evidence="15">Sensor protein</fullName>
        <ecNumber evidence="15">2.7.13.3</ecNumber>
    </recommendedName>
</protein>
<sequence length="459" mass="50289">MLPITLRARLAVLVALSMSVFLALSELALYESLRNRIDLVAAEQMHGMMSALQAHLRAAHNVDEVARDTPRWIDPLHGHRNMDLAIVDSTGQALVTTAAFVRDPQILARRTIERPITIDSEDGKLRYLVFDAPLGESSIFSTRVAIQYDRSADLALLHHHAYTIVVIEVLGIVVAAAFAYGIATFGLSPLRRLISRAEEMSTSRLAHPLPSLDTSGELKELELAFNGMLSRLNESFTRLSQFSSNLAHDMRTPLTNLQAAAQVALSQPRLAEDYREVIESSIDEYQRLSRMIEDMLFLARSDSAESPIKVCRLDANVEAGRVAGFYEAMAEDAGITVRVEGQASVDAELLLFQRALSNLLSNALVSAPRGSEVIVKCVGQADGTTIEVSDVGKGIASEHTQKLFDRFYRIDPSRHNSASGTGLGLAIVRSIMDLHQGQCGVNSAPGVLTTFWLLFPKRA</sequence>
<dbReference type="SMART" id="SM00388">
    <property type="entry name" value="HisKA"/>
    <property type="match status" value="1"/>
</dbReference>
<dbReference type="NCBIfam" id="TIGR01386">
    <property type="entry name" value="cztS_silS_copS"/>
    <property type="match status" value="1"/>
</dbReference>
<keyword evidence="7 15" id="KW-0808">Transferase</keyword>
<dbReference type="InterPro" id="IPR004358">
    <property type="entry name" value="Sig_transdc_His_kin-like_C"/>
</dbReference>
<dbReference type="SUPFAM" id="SSF158472">
    <property type="entry name" value="HAMP domain-like"/>
    <property type="match status" value="1"/>
</dbReference>
<keyword evidence="14 15" id="KW-0472">Membrane</keyword>
<evidence type="ECO:0000256" key="10">
    <source>
        <dbReference type="ARBA" id="ARBA00022777"/>
    </source>
</evidence>
<evidence type="ECO:0000256" key="1">
    <source>
        <dbReference type="ARBA" id="ARBA00000085"/>
    </source>
</evidence>
<keyword evidence="4 15" id="KW-1003">Cell membrane</keyword>
<accession>A0A6S7BC87</accession>
<evidence type="ECO:0000256" key="3">
    <source>
        <dbReference type="ARBA" id="ARBA00004533"/>
    </source>
</evidence>
<evidence type="ECO:0000256" key="6">
    <source>
        <dbReference type="ARBA" id="ARBA00022553"/>
    </source>
</evidence>
<dbReference type="InterPro" id="IPR036890">
    <property type="entry name" value="HATPase_C_sf"/>
</dbReference>
<evidence type="ECO:0000256" key="11">
    <source>
        <dbReference type="ARBA" id="ARBA00022840"/>
    </source>
</evidence>
<evidence type="ECO:0000313" key="19">
    <source>
        <dbReference type="Proteomes" id="UP000494365"/>
    </source>
</evidence>
<dbReference type="InterPro" id="IPR003660">
    <property type="entry name" value="HAMP_dom"/>
</dbReference>
<feature type="transmembrane region" description="Helical" evidence="15">
    <location>
        <begin position="161"/>
        <end position="187"/>
    </location>
</feature>
<dbReference type="GO" id="GO:0005524">
    <property type="term" value="F:ATP binding"/>
    <property type="evidence" value="ECO:0007669"/>
    <property type="project" value="UniProtKB-KW"/>
</dbReference>
<dbReference type="InterPro" id="IPR003594">
    <property type="entry name" value="HATPase_dom"/>
</dbReference>
<keyword evidence="12 15" id="KW-1133">Transmembrane helix</keyword>
<dbReference type="Gene3D" id="1.10.287.130">
    <property type="match status" value="1"/>
</dbReference>
<dbReference type="InterPro" id="IPR036097">
    <property type="entry name" value="HisK_dim/P_sf"/>
</dbReference>
<evidence type="ECO:0000256" key="13">
    <source>
        <dbReference type="ARBA" id="ARBA00023012"/>
    </source>
</evidence>
<keyword evidence="11 15" id="KW-0067">ATP-binding</keyword>
<dbReference type="PROSITE" id="PS50885">
    <property type="entry name" value="HAMP"/>
    <property type="match status" value="1"/>
</dbReference>
<evidence type="ECO:0000256" key="5">
    <source>
        <dbReference type="ARBA" id="ARBA00022519"/>
    </source>
</evidence>
<dbReference type="PRINTS" id="PR00344">
    <property type="entry name" value="BCTRLSENSOR"/>
</dbReference>
<keyword evidence="9 15" id="KW-0547">Nucleotide-binding</keyword>
<dbReference type="Pfam" id="PF00512">
    <property type="entry name" value="HisKA"/>
    <property type="match status" value="1"/>
</dbReference>
<keyword evidence="8 15" id="KW-0812">Transmembrane</keyword>
<feature type="domain" description="HAMP" evidence="17">
    <location>
        <begin position="184"/>
        <end position="237"/>
    </location>
</feature>
<dbReference type="Pfam" id="PF02518">
    <property type="entry name" value="HATPase_c"/>
    <property type="match status" value="1"/>
</dbReference>
<dbReference type="PROSITE" id="PS50109">
    <property type="entry name" value="HIS_KIN"/>
    <property type="match status" value="1"/>
</dbReference>